<keyword evidence="2" id="KW-1185">Reference proteome</keyword>
<reference evidence="1 2" key="1">
    <citation type="submission" date="2021-01" db="EMBL/GenBank/DDBJ databases">
        <title>Genome sequence of Shewanella schlegeliana JCM 11561.</title>
        <authorList>
            <person name="Zhang H."/>
            <person name="Li C."/>
        </authorList>
    </citation>
    <scope>NUCLEOTIDE SEQUENCE [LARGE SCALE GENOMIC DNA]</scope>
    <source>
        <strain evidence="1 2">JCM 11561</strain>
    </source>
</reference>
<sequence>MSQSASQARSFYRDVAKQKSVWGIRDDKGIPAPLGDNGKRAMPFWSTRSRAEKVVSTVDAYKGFEIFELSWQEFRDKWLIGLDKDGLSVGVNWSGSRATGYDVEPLNVKELVEYELNKQTGT</sequence>
<accession>A0ABS1T1J5</accession>
<evidence type="ECO:0000313" key="2">
    <source>
        <dbReference type="Proteomes" id="UP000604898"/>
    </source>
</evidence>
<dbReference type="Pfam" id="PF11042">
    <property type="entry name" value="DUF2750"/>
    <property type="match status" value="1"/>
</dbReference>
<protein>
    <submittedName>
        <fullName evidence="1">DUF2750 domain-containing protein</fullName>
    </submittedName>
</protein>
<gene>
    <name evidence="1" type="ORF">JMA39_12970</name>
</gene>
<comment type="caution">
    <text evidence="1">The sequence shown here is derived from an EMBL/GenBank/DDBJ whole genome shotgun (WGS) entry which is preliminary data.</text>
</comment>
<dbReference type="RefSeq" id="WP_202722273.1">
    <property type="nucleotide sequence ID" value="NZ_BPEX01000027.1"/>
</dbReference>
<dbReference type="Proteomes" id="UP000604898">
    <property type="component" value="Unassembled WGS sequence"/>
</dbReference>
<organism evidence="1 2">
    <name type="scientific">Shewanella schlegeliana</name>
    <dbReference type="NCBI Taxonomy" id="190308"/>
    <lineage>
        <taxon>Bacteria</taxon>
        <taxon>Pseudomonadati</taxon>
        <taxon>Pseudomonadota</taxon>
        <taxon>Gammaproteobacteria</taxon>
        <taxon>Alteromonadales</taxon>
        <taxon>Shewanellaceae</taxon>
        <taxon>Shewanella</taxon>
    </lineage>
</organism>
<dbReference type="EMBL" id="JAESVD010000006">
    <property type="protein sequence ID" value="MBL4914029.1"/>
    <property type="molecule type" value="Genomic_DNA"/>
</dbReference>
<name>A0ABS1T1J5_9GAMM</name>
<evidence type="ECO:0000313" key="1">
    <source>
        <dbReference type="EMBL" id="MBL4914029.1"/>
    </source>
</evidence>
<dbReference type="InterPro" id="IPR021284">
    <property type="entry name" value="DUF2750"/>
</dbReference>
<proteinExistence type="predicted"/>